<dbReference type="STRING" id="561229.Dd1591_2126"/>
<organism evidence="2 3">
    <name type="scientific">Dickeya chrysanthemi (strain Ech1591)</name>
    <name type="common">Dickeya zeae (strain Ech1591)</name>
    <dbReference type="NCBI Taxonomy" id="561229"/>
    <lineage>
        <taxon>Bacteria</taxon>
        <taxon>Pseudomonadati</taxon>
        <taxon>Pseudomonadota</taxon>
        <taxon>Gammaproteobacteria</taxon>
        <taxon>Enterobacterales</taxon>
        <taxon>Pectobacteriaceae</taxon>
        <taxon>Dickeya</taxon>
    </lineage>
</organism>
<dbReference type="InterPro" id="IPR036291">
    <property type="entry name" value="NAD(P)-bd_dom_sf"/>
</dbReference>
<dbReference type="InterPro" id="IPR051604">
    <property type="entry name" value="Ergot_Alk_Oxidoreductase"/>
</dbReference>
<dbReference type="InterPro" id="IPR016040">
    <property type="entry name" value="NAD(P)-bd_dom"/>
</dbReference>
<accession>C6CIC3</accession>
<protein>
    <submittedName>
        <fullName evidence="2">NmrA family protein</fullName>
    </submittedName>
</protein>
<dbReference type="RefSeq" id="WP_012769836.1">
    <property type="nucleotide sequence ID" value="NC_012912.1"/>
</dbReference>
<sequence length="329" mass="37134">MSNKILITGAGGTVGSVSDLIIKNLVAQGHDIRAFMRPTNKKDKEIEALGVEVVKGDLLNLHDVAKALEGVDIVYFSMSLTPYYSDAYIILMEACRKQGKIKALINLSEYEQSFMGYDVMVQEPETRSQYLGGGVSDWSPQQRAHWVSERALEWSGLPYVNIHANVFVENPIFSWFSLGAIVQDRVFEVPFKQEKIAPITAYDLAEAVANIIGNVENHIGKSYALTGDELIDMAELAQMYSEIFGFDVQYRYLDKDEWAEKYLGILRSQNQLHTEAHLKILLKLLTSPKYNGHVTYDLEKLLGHKPKGIKYALDNLPRIMEIKQQLAKS</sequence>
<dbReference type="Pfam" id="PF13460">
    <property type="entry name" value="NAD_binding_10"/>
    <property type="match status" value="1"/>
</dbReference>
<dbReference type="Gene3D" id="3.40.50.720">
    <property type="entry name" value="NAD(P)-binding Rossmann-like Domain"/>
    <property type="match status" value="1"/>
</dbReference>
<dbReference type="PANTHER" id="PTHR43162:SF1">
    <property type="entry name" value="PRESTALK A DIFFERENTIATION PROTEIN A"/>
    <property type="match status" value="1"/>
</dbReference>
<name>C6CIC3_DICC1</name>
<dbReference type="Proteomes" id="UP000002735">
    <property type="component" value="Chromosome"/>
</dbReference>
<evidence type="ECO:0000313" key="2">
    <source>
        <dbReference type="EMBL" id="ACT06970.1"/>
    </source>
</evidence>
<dbReference type="HOGENOM" id="CLU_007383_10_6_6"/>
<dbReference type="EMBL" id="CP001655">
    <property type="protein sequence ID" value="ACT06970.1"/>
    <property type="molecule type" value="Genomic_DNA"/>
</dbReference>
<dbReference type="PANTHER" id="PTHR43162">
    <property type="match status" value="1"/>
</dbReference>
<dbReference type="OrthoDB" id="109735at2"/>
<proteinExistence type="predicted"/>
<dbReference type="KEGG" id="dze:Dd1591_2126"/>
<dbReference type="eggNOG" id="COG0702">
    <property type="taxonomic scope" value="Bacteria"/>
</dbReference>
<dbReference type="AlphaFoldDB" id="C6CIC3"/>
<dbReference type="SUPFAM" id="SSF51735">
    <property type="entry name" value="NAD(P)-binding Rossmann-fold domains"/>
    <property type="match status" value="1"/>
</dbReference>
<dbReference type="GeneID" id="45080211"/>
<feature type="domain" description="NAD(P)-binding" evidence="1">
    <location>
        <begin position="14"/>
        <end position="171"/>
    </location>
</feature>
<evidence type="ECO:0000313" key="3">
    <source>
        <dbReference type="Proteomes" id="UP000002735"/>
    </source>
</evidence>
<gene>
    <name evidence="2" type="ordered locus">Dd1591_2126</name>
</gene>
<reference evidence="2 3" key="1">
    <citation type="submission" date="2009-06" db="EMBL/GenBank/DDBJ databases">
        <title>Complete sequence of Dickeya zeae Ech1591.</title>
        <authorList>
            <consortium name="US DOE Joint Genome Institute"/>
            <person name="Lucas S."/>
            <person name="Copeland A."/>
            <person name="Lapidus A."/>
            <person name="Glavina del Rio T."/>
            <person name="Tice H."/>
            <person name="Bruce D."/>
            <person name="Goodwin L."/>
            <person name="Pitluck S."/>
            <person name="Chertkov O."/>
            <person name="Brettin T."/>
            <person name="Detter J.C."/>
            <person name="Han C."/>
            <person name="Larimer F."/>
            <person name="Land M."/>
            <person name="Hauser L."/>
            <person name="Kyrpides N."/>
            <person name="Ovchinnikova G."/>
            <person name="Balakrishnan V."/>
            <person name="Glasner J."/>
            <person name="Perna N.T."/>
        </authorList>
    </citation>
    <scope>NUCLEOTIDE SEQUENCE [LARGE SCALE GENOMIC DNA]</scope>
    <source>
        <strain evidence="2 3">Ech1591</strain>
    </source>
</reference>
<evidence type="ECO:0000259" key="1">
    <source>
        <dbReference type="Pfam" id="PF13460"/>
    </source>
</evidence>